<proteinExistence type="predicted"/>
<dbReference type="Proteomes" id="UP001218188">
    <property type="component" value="Unassembled WGS sequence"/>
</dbReference>
<keyword evidence="2" id="KW-1185">Reference proteome</keyword>
<name>A0AAD6WRA2_9AGAR</name>
<accession>A0AAD6WRA2</accession>
<comment type="caution">
    <text evidence="1">The sequence shown here is derived from an EMBL/GenBank/DDBJ whole genome shotgun (WGS) entry which is preliminary data.</text>
</comment>
<evidence type="ECO:0000313" key="1">
    <source>
        <dbReference type="EMBL" id="KAJ7022237.1"/>
    </source>
</evidence>
<protein>
    <submittedName>
        <fullName evidence="1">Uncharacterized protein</fullName>
    </submittedName>
</protein>
<dbReference type="EMBL" id="JARJCM010000213">
    <property type="protein sequence ID" value="KAJ7022237.1"/>
    <property type="molecule type" value="Genomic_DNA"/>
</dbReference>
<sequence>MGGIKVTENIIEYAPPALNLLAKLIQWLSEVGLDGPPSTPNTANGTWPRVTMRRGYSPLFSWKTVSVKDKPNPDMQKLTDSLTTHVHTKFQAQYGYAFAVNASYPRTSALNINSSDDFTTCKADNVDALTNYVETIVDGTVTEWAQGPLQNILIESLTGLLSGEATNAWIAKSLSKSYTGGTDKATQRADIELLYCVTMAPDTDNPGENVMTLFCRCIGVYYIGQGQPSLTAPNVVVPGTAQILDIDCTVGAATLAAALGVQIVRTQPSSVNTIFSVSSGHLSVGVAIICATDEDADGTNAQIGATPIPLNWFVDILKDNKVAYTTRLRNATAAEYQELQYLDNWDAVAAFKKGDFTSLKY</sequence>
<dbReference type="AlphaFoldDB" id="A0AAD6WRA2"/>
<evidence type="ECO:0000313" key="2">
    <source>
        <dbReference type="Proteomes" id="UP001218188"/>
    </source>
</evidence>
<organism evidence="1 2">
    <name type="scientific">Mycena alexandri</name>
    <dbReference type="NCBI Taxonomy" id="1745969"/>
    <lineage>
        <taxon>Eukaryota</taxon>
        <taxon>Fungi</taxon>
        <taxon>Dikarya</taxon>
        <taxon>Basidiomycota</taxon>
        <taxon>Agaricomycotina</taxon>
        <taxon>Agaricomycetes</taxon>
        <taxon>Agaricomycetidae</taxon>
        <taxon>Agaricales</taxon>
        <taxon>Marasmiineae</taxon>
        <taxon>Mycenaceae</taxon>
        <taxon>Mycena</taxon>
    </lineage>
</organism>
<reference evidence="1" key="1">
    <citation type="submission" date="2023-03" db="EMBL/GenBank/DDBJ databases">
        <title>Massive genome expansion in bonnet fungi (Mycena s.s.) driven by repeated elements and novel gene families across ecological guilds.</title>
        <authorList>
            <consortium name="Lawrence Berkeley National Laboratory"/>
            <person name="Harder C.B."/>
            <person name="Miyauchi S."/>
            <person name="Viragh M."/>
            <person name="Kuo A."/>
            <person name="Thoen E."/>
            <person name="Andreopoulos B."/>
            <person name="Lu D."/>
            <person name="Skrede I."/>
            <person name="Drula E."/>
            <person name="Henrissat B."/>
            <person name="Morin E."/>
            <person name="Kohler A."/>
            <person name="Barry K."/>
            <person name="LaButti K."/>
            <person name="Morin E."/>
            <person name="Salamov A."/>
            <person name="Lipzen A."/>
            <person name="Mereny Z."/>
            <person name="Hegedus B."/>
            <person name="Baldrian P."/>
            <person name="Stursova M."/>
            <person name="Weitz H."/>
            <person name="Taylor A."/>
            <person name="Grigoriev I.V."/>
            <person name="Nagy L.G."/>
            <person name="Martin F."/>
            <person name="Kauserud H."/>
        </authorList>
    </citation>
    <scope>NUCLEOTIDE SEQUENCE</scope>
    <source>
        <strain evidence="1">CBHHK200</strain>
    </source>
</reference>
<gene>
    <name evidence="1" type="ORF">C8F04DRAFT_1194647</name>
</gene>